<dbReference type="AlphaFoldDB" id="A0A381PWY6"/>
<dbReference type="Gene3D" id="3.90.550.10">
    <property type="entry name" value="Spore Coat Polysaccharide Biosynthesis Protein SpsA, Chain A"/>
    <property type="match status" value="1"/>
</dbReference>
<dbReference type="CDD" id="cd04182">
    <property type="entry name" value="GT_2_like_f"/>
    <property type="match status" value="1"/>
</dbReference>
<dbReference type="EMBL" id="UINC01001127">
    <property type="protein sequence ID" value="SUZ71596.1"/>
    <property type="molecule type" value="Genomic_DNA"/>
</dbReference>
<organism evidence="2">
    <name type="scientific">marine metagenome</name>
    <dbReference type="NCBI Taxonomy" id="408172"/>
    <lineage>
        <taxon>unclassified sequences</taxon>
        <taxon>metagenomes</taxon>
        <taxon>ecological metagenomes</taxon>
    </lineage>
</organism>
<dbReference type="SUPFAM" id="SSF53448">
    <property type="entry name" value="Nucleotide-diphospho-sugar transferases"/>
    <property type="match status" value="1"/>
</dbReference>
<name>A0A381PWY6_9ZZZZ</name>
<accession>A0A381PWY6</accession>
<evidence type="ECO:0000313" key="2">
    <source>
        <dbReference type="EMBL" id="SUZ71596.1"/>
    </source>
</evidence>
<dbReference type="Pfam" id="PF12804">
    <property type="entry name" value="NTP_transf_3"/>
    <property type="match status" value="1"/>
</dbReference>
<dbReference type="PANTHER" id="PTHR43777:SF1">
    <property type="entry name" value="MOLYBDENUM COFACTOR CYTIDYLYLTRANSFERASE"/>
    <property type="match status" value="1"/>
</dbReference>
<dbReference type="InterPro" id="IPR025877">
    <property type="entry name" value="MobA-like_NTP_Trfase"/>
</dbReference>
<feature type="domain" description="MobA-like NTP transferase" evidence="1">
    <location>
        <begin position="4"/>
        <end position="165"/>
    </location>
</feature>
<gene>
    <name evidence="2" type="ORF">METZ01_LOCUS24450</name>
</gene>
<reference evidence="2" key="1">
    <citation type="submission" date="2018-05" db="EMBL/GenBank/DDBJ databases">
        <authorList>
            <person name="Lanie J.A."/>
            <person name="Ng W.-L."/>
            <person name="Kazmierczak K.M."/>
            <person name="Andrzejewski T.M."/>
            <person name="Davidsen T.M."/>
            <person name="Wayne K.J."/>
            <person name="Tettelin H."/>
            <person name="Glass J.I."/>
            <person name="Rusch D."/>
            <person name="Podicherti R."/>
            <person name="Tsui H.-C.T."/>
            <person name="Winkler M.E."/>
        </authorList>
    </citation>
    <scope>NUCLEOTIDE SEQUENCE</scope>
</reference>
<protein>
    <recommendedName>
        <fullName evidence="1">MobA-like NTP transferase domain-containing protein</fullName>
    </recommendedName>
</protein>
<sequence>MISAVILAAGESRRMGVQNKLLLKIGTEVLIRKFVKSVCASAVDEVLVVLGHEAEKIKAVLQDQAVRFVGNFCYEEGMTTSIQAGVKAASPENTGLMICLADLPFAGTSDFNRLIQAFTDFRRTESSLIIVPVFQGQRGNPVLFSAEFRDKILAHKGEGCREIVRLYPQSVREVCMENDNLLRDIDTPEDYENNSPAIVV</sequence>
<dbReference type="GO" id="GO:0016779">
    <property type="term" value="F:nucleotidyltransferase activity"/>
    <property type="evidence" value="ECO:0007669"/>
    <property type="project" value="UniProtKB-ARBA"/>
</dbReference>
<proteinExistence type="predicted"/>
<dbReference type="PANTHER" id="PTHR43777">
    <property type="entry name" value="MOLYBDENUM COFACTOR CYTIDYLYLTRANSFERASE"/>
    <property type="match status" value="1"/>
</dbReference>
<evidence type="ECO:0000259" key="1">
    <source>
        <dbReference type="Pfam" id="PF12804"/>
    </source>
</evidence>
<dbReference type="InterPro" id="IPR029044">
    <property type="entry name" value="Nucleotide-diphossugar_trans"/>
</dbReference>